<dbReference type="GO" id="GO:0016114">
    <property type="term" value="P:terpenoid biosynthetic process"/>
    <property type="evidence" value="ECO:0007669"/>
    <property type="project" value="UniProtKB-UniRule"/>
</dbReference>
<evidence type="ECO:0000259" key="10">
    <source>
        <dbReference type="Pfam" id="PF00288"/>
    </source>
</evidence>
<dbReference type="GO" id="GO:0050515">
    <property type="term" value="F:4-(cytidine 5'-diphospho)-2-C-methyl-D-erythritol kinase activity"/>
    <property type="evidence" value="ECO:0007669"/>
    <property type="project" value="UniProtKB-UniRule"/>
</dbReference>
<evidence type="ECO:0000256" key="2">
    <source>
        <dbReference type="ARBA" id="ARBA00012052"/>
    </source>
</evidence>
<comment type="pathway">
    <text evidence="9">Isoprenoid biosynthesis; isopentenyl diphosphate biosynthesis via DXP pathway; isopentenyl diphosphate from 1-deoxy-D-xylulose 5-phosphate: step 3/6.</text>
</comment>
<dbReference type="STRING" id="742743.HMPREF9453_01133"/>
<evidence type="ECO:0000256" key="9">
    <source>
        <dbReference type="HAMAP-Rule" id="MF_00061"/>
    </source>
</evidence>
<dbReference type="HAMAP" id="MF_00061">
    <property type="entry name" value="IspE"/>
    <property type="match status" value="1"/>
</dbReference>
<evidence type="ECO:0000256" key="5">
    <source>
        <dbReference type="ARBA" id="ARBA00022741"/>
    </source>
</evidence>
<evidence type="ECO:0000256" key="6">
    <source>
        <dbReference type="ARBA" id="ARBA00022777"/>
    </source>
</evidence>
<evidence type="ECO:0000259" key="11">
    <source>
        <dbReference type="Pfam" id="PF08544"/>
    </source>
</evidence>
<dbReference type="InterPro" id="IPR020568">
    <property type="entry name" value="Ribosomal_Su5_D2-typ_SF"/>
</dbReference>
<dbReference type="InterPro" id="IPR014721">
    <property type="entry name" value="Ribsml_uS5_D2-typ_fold_subgr"/>
</dbReference>
<proteinExistence type="inferred from homology"/>
<dbReference type="SUPFAM" id="SSF54211">
    <property type="entry name" value="Ribosomal protein S5 domain 2-like"/>
    <property type="match status" value="1"/>
</dbReference>
<dbReference type="EMBL" id="ADLT01000037">
    <property type="protein sequence ID" value="EHO62954.1"/>
    <property type="molecule type" value="Genomic_DNA"/>
</dbReference>
<evidence type="ECO:0000256" key="3">
    <source>
        <dbReference type="ARBA" id="ARBA00017473"/>
    </source>
</evidence>
<feature type="active site" evidence="9">
    <location>
        <position position="9"/>
    </location>
</feature>
<keyword evidence="6 9" id="KW-0418">Kinase</keyword>
<dbReference type="RefSeq" id="WP_008859628.1">
    <property type="nucleotide sequence ID" value="NZ_JH591188.1"/>
</dbReference>
<name>H1D0J5_9FIRM</name>
<evidence type="ECO:0000256" key="1">
    <source>
        <dbReference type="ARBA" id="ARBA00009684"/>
    </source>
</evidence>
<feature type="domain" description="GHMP kinase C-terminal" evidence="11">
    <location>
        <begin position="196"/>
        <end position="268"/>
    </location>
</feature>
<evidence type="ECO:0000313" key="13">
    <source>
        <dbReference type="Proteomes" id="UP000003277"/>
    </source>
</evidence>
<dbReference type="InterPro" id="IPR036554">
    <property type="entry name" value="GHMP_kinase_C_sf"/>
</dbReference>
<dbReference type="PANTHER" id="PTHR43527">
    <property type="entry name" value="4-DIPHOSPHOCYTIDYL-2-C-METHYL-D-ERYTHRITOL KINASE, CHLOROPLASTIC"/>
    <property type="match status" value="1"/>
</dbReference>
<dbReference type="Pfam" id="PF08544">
    <property type="entry name" value="GHMP_kinases_C"/>
    <property type="match status" value="1"/>
</dbReference>
<dbReference type="SUPFAM" id="SSF55060">
    <property type="entry name" value="GHMP Kinase, C-terminal domain"/>
    <property type="match status" value="1"/>
</dbReference>
<evidence type="ECO:0000256" key="7">
    <source>
        <dbReference type="ARBA" id="ARBA00022840"/>
    </source>
</evidence>
<dbReference type="GO" id="GO:0005524">
    <property type="term" value="F:ATP binding"/>
    <property type="evidence" value="ECO:0007669"/>
    <property type="project" value="UniProtKB-UniRule"/>
</dbReference>
<keyword evidence="5 9" id="KW-0547">Nucleotide-binding</keyword>
<sequence>MIQETAYAKINLTLSVGQKRTDGYHDIDSVMHSISLSDTITLEKADTTTLTVVKGSAPEGRDNLMVKAAELFLRKKQLPGVSMTLAKEIPSQAGMGGGSSDAAAVLRGLAALYETGDSPSDLAAMGASLGADIPFCVAGGAARCEGIGDKLTALPPWEGLPLLIIRPQTSESTARAYAAIDALPKRLKDNTGSCIRALETRNLPLLLSSLANDFEPALFPLDPILRETACALHALSRPVLMTGSGSAFFMILENEGEGASLRRELQKAHPLWFVEEAETTGPALPEKG</sequence>
<dbReference type="PATRIC" id="fig|742743.3.peg.1148"/>
<keyword evidence="4 9" id="KW-0808">Transferase</keyword>
<dbReference type="Proteomes" id="UP000003277">
    <property type="component" value="Unassembled WGS sequence"/>
</dbReference>
<dbReference type="HOGENOM" id="CLU_053057_1_1_9"/>
<dbReference type="eggNOG" id="COG1947">
    <property type="taxonomic scope" value="Bacteria"/>
</dbReference>
<comment type="similarity">
    <text evidence="1 9">Belongs to the GHMP kinase family. IspE subfamily.</text>
</comment>
<feature type="active site" evidence="9">
    <location>
        <position position="132"/>
    </location>
</feature>
<evidence type="ECO:0000256" key="4">
    <source>
        <dbReference type="ARBA" id="ARBA00022679"/>
    </source>
</evidence>
<comment type="catalytic activity">
    <reaction evidence="9">
        <text>4-CDP-2-C-methyl-D-erythritol + ATP = 4-CDP-2-C-methyl-D-erythritol 2-phosphate + ADP + H(+)</text>
        <dbReference type="Rhea" id="RHEA:18437"/>
        <dbReference type="ChEBI" id="CHEBI:15378"/>
        <dbReference type="ChEBI" id="CHEBI:30616"/>
        <dbReference type="ChEBI" id="CHEBI:57823"/>
        <dbReference type="ChEBI" id="CHEBI:57919"/>
        <dbReference type="ChEBI" id="CHEBI:456216"/>
        <dbReference type="EC" id="2.7.1.148"/>
    </reaction>
</comment>
<comment type="function">
    <text evidence="9">Catalyzes the phosphorylation of the position 2 hydroxy group of 4-diphosphocytidyl-2C-methyl-D-erythritol.</text>
</comment>
<accession>H1D0J5</accession>
<organism evidence="12 13">
    <name type="scientific">Dialister succinatiphilus YIT 11850</name>
    <dbReference type="NCBI Taxonomy" id="742743"/>
    <lineage>
        <taxon>Bacteria</taxon>
        <taxon>Bacillati</taxon>
        <taxon>Bacillota</taxon>
        <taxon>Negativicutes</taxon>
        <taxon>Veillonellales</taxon>
        <taxon>Veillonellaceae</taxon>
        <taxon>Dialister</taxon>
    </lineage>
</organism>
<gene>
    <name evidence="9" type="primary">ispE</name>
    <name evidence="12" type="ORF">HMPREF9453_01133</name>
</gene>
<evidence type="ECO:0000313" key="12">
    <source>
        <dbReference type="EMBL" id="EHO62954.1"/>
    </source>
</evidence>
<dbReference type="UniPathway" id="UPA00056">
    <property type="reaction ID" value="UER00094"/>
</dbReference>
<dbReference type="EC" id="2.7.1.148" evidence="2 9"/>
<dbReference type="InterPro" id="IPR013750">
    <property type="entry name" value="GHMP_kinase_C_dom"/>
</dbReference>
<dbReference type="PANTHER" id="PTHR43527:SF2">
    <property type="entry name" value="4-DIPHOSPHOCYTIDYL-2-C-METHYL-D-ERYTHRITOL KINASE, CHLOROPLASTIC"/>
    <property type="match status" value="1"/>
</dbReference>
<protein>
    <recommendedName>
        <fullName evidence="3 9">4-diphosphocytidyl-2-C-methyl-D-erythritol kinase</fullName>
        <shortName evidence="9">CMK</shortName>
        <ecNumber evidence="2 9">2.7.1.148</ecNumber>
    </recommendedName>
    <alternativeName>
        <fullName evidence="8 9">4-(cytidine-5'-diphospho)-2-C-methyl-D-erythritol kinase</fullName>
    </alternativeName>
</protein>
<dbReference type="InterPro" id="IPR006204">
    <property type="entry name" value="GHMP_kinase_N_dom"/>
</dbReference>
<dbReference type="Gene3D" id="3.30.230.10">
    <property type="match status" value="1"/>
</dbReference>
<evidence type="ECO:0000256" key="8">
    <source>
        <dbReference type="ARBA" id="ARBA00032554"/>
    </source>
</evidence>
<dbReference type="Pfam" id="PF00288">
    <property type="entry name" value="GHMP_kinases_N"/>
    <property type="match status" value="1"/>
</dbReference>
<feature type="binding site" evidence="9">
    <location>
        <begin position="90"/>
        <end position="100"/>
    </location>
    <ligand>
        <name>ATP</name>
        <dbReference type="ChEBI" id="CHEBI:30616"/>
    </ligand>
</feature>
<keyword evidence="13" id="KW-1185">Reference proteome</keyword>
<keyword evidence="7 9" id="KW-0067">ATP-binding</keyword>
<reference evidence="12 13" key="1">
    <citation type="submission" date="2011-11" db="EMBL/GenBank/DDBJ databases">
        <title>The Genome Sequence of Dialister succinatiphilus YIT 11850.</title>
        <authorList>
            <consortium name="The Broad Institute Genome Sequencing Platform"/>
            <person name="Earl A."/>
            <person name="Ward D."/>
            <person name="Feldgarden M."/>
            <person name="Gevers D."/>
            <person name="Morotomi M."/>
            <person name="Young S.K."/>
            <person name="Zeng Q."/>
            <person name="Gargeya S."/>
            <person name="Fitzgerald M."/>
            <person name="Haas B."/>
            <person name="Abouelleil A."/>
            <person name="Alvarado L."/>
            <person name="Arachchi H.M."/>
            <person name="Berlin A."/>
            <person name="Brown A."/>
            <person name="Chapman S.B."/>
            <person name="Dunbar C."/>
            <person name="Gearin G."/>
            <person name="Goldberg J."/>
            <person name="Griggs A."/>
            <person name="Gujja S."/>
            <person name="Heiman D."/>
            <person name="Howarth C."/>
            <person name="Lui A."/>
            <person name="MacDonald P.J.P."/>
            <person name="Montmayeur A."/>
            <person name="Murphy C."/>
            <person name="Neiman D."/>
            <person name="Pearson M."/>
            <person name="Priest M."/>
            <person name="Roberts A."/>
            <person name="Saif S."/>
            <person name="Shea T."/>
            <person name="Sisk P."/>
            <person name="Stolte C."/>
            <person name="Sykes S."/>
            <person name="Wortman J."/>
            <person name="Nusbaum C."/>
            <person name="Birren B."/>
        </authorList>
    </citation>
    <scope>NUCLEOTIDE SEQUENCE [LARGE SCALE GENOMIC DNA]</scope>
    <source>
        <strain evidence="12 13">YIT 11850</strain>
    </source>
</reference>
<dbReference type="AlphaFoldDB" id="H1D0J5"/>
<dbReference type="OrthoDB" id="9809438at2"/>
<dbReference type="InterPro" id="IPR004424">
    <property type="entry name" value="IspE"/>
</dbReference>
<dbReference type="GO" id="GO:0019288">
    <property type="term" value="P:isopentenyl diphosphate biosynthetic process, methylerythritol 4-phosphate pathway"/>
    <property type="evidence" value="ECO:0007669"/>
    <property type="project" value="UniProtKB-UniRule"/>
</dbReference>
<keyword evidence="9" id="KW-0414">Isoprene biosynthesis</keyword>
<dbReference type="NCBIfam" id="TIGR00154">
    <property type="entry name" value="ispE"/>
    <property type="match status" value="1"/>
</dbReference>
<feature type="domain" description="GHMP kinase N-terminal" evidence="10">
    <location>
        <begin position="63"/>
        <end position="140"/>
    </location>
</feature>
<dbReference type="Gene3D" id="3.30.70.890">
    <property type="entry name" value="GHMP kinase, C-terminal domain"/>
    <property type="match status" value="1"/>
</dbReference>
<dbReference type="PIRSF" id="PIRSF010376">
    <property type="entry name" value="IspE"/>
    <property type="match status" value="1"/>
</dbReference>
<comment type="caution">
    <text evidence="12">The sequence shown here is derived from an EMBL/GenBank/DDBJ whole genome shotgun (WGS) entry which is preliminary data.</text>
</comment>